<protein>
    <submittedName>
        <fullName evidence="1">Uncharacterized protein</fullName>
    </submittedName>
</protein>
<accession>A0A069ADF3</accession>
<proteinExistence type="predicted"/>
<organism evidence="1">
    <name type="scientific">Clostridioides difficile</name>
    <name type="common">Peptoclostridium difficile</name>
    <dbReference type="NCBI Taxonomy" id="1496"/>
    <lineage>
        <taxon>Bacteria</taxon>
        <taxon>Bacillati</taxon>
        <taxon>Bacillota</taxon>
        <taxon>Clostridia</taxon>
        <taxon>Peptostreptococcales</taxon>
        <taxon>Peptostreptococcaceae</taxon>
        <taxon>Clostridioides</taxon>
    </lineage>
</organism>
<dbReference type="AlphaFoldDB" id="A0A069ADF3"/>
<sequence>MFNKKCFRVFLFILIKYLLKKRGQLPPDVEIKLVRKMLSKNSKYSKYFP</sequence>
<evidence type="ECO:0000313" key="1">
    <source>
        <dbReference type="EMBL" id="CDS88900.1"/>
    </source>
</evidence>
<dbReference type="EMBL" id="LK932409">
    <property type="protein sequence ID" value="CDS88900.1"/>
    <property type="molecule type" value="Genomic_DNA"/>
</dbReference>
<dbReference type="RefSeq" id="WP_004453982.1">
    <property type="nucleotide sequence ID" value="NZ_MPEU01000017.1"/>
</dbReference>
<reference evidence="1" key="1">
    <citation type="submission" date="2014-07" db="EMBL/GenBank/DDBJ databases">
        <authorList>
            <person name="Monot Marc"/>
        </authorList>
    </citation>
    <scope>NUCLEOTIDE SEQUENCE</scope>
    <source>
        <strain evidence="1">7032994</strain>
    </source>
</reference>
<gene>
    <name evidence="1" type="ORF">BN1097_70003</name>
</gene>
<name>A0A069ADF3_CLODI</name>